<evidence type="ECO:0000313" key="1">
    <source>
        <dbReference type="EMBL" id="KAK3713819.1"/>
    </source>
</evidence>
<comment type="caution">
    <text evidence="1">The sequence shown here is derived from an EMBL/GenBank/DDBJ whole genome shotgun (WGS) entry which is preliminary data.</text>
</comment>
<protein>
    <submittedName>
        <fullName evidence="1">Uncharacterized protein</fullName>
    </submittedName>
</protein>
<sequence length="297" mass="31585">MENPFVDEFRLPDSPSPLGSHPGPLYQPHRPLSYISEEAIRHTPIDVPREDDESEAGSPTILLGEAQEKQPPRHRRRKKLCIAISAGVVIAILLGVAIGLVTKKDHSRSANANEHVNTSAYLTTPGVTGEHAKSDGTRSKVTITEPTQVTTRPQETLSGFITSTTRVTVPGVVTPTSFGPFSYAPSTTPEVIPSSPKETSEHQDPAPSTSQTTVTVPGVPTDVRPFTSIEMAVGSPPTNLPWPPPGPPAAQGTPKGVPVNVHFGSNETIPAFGHRSERGKRDTENARNATGSDTGDV</sequence>
<accession>A0ACC3NBC4</accession>
<dbReference type="Proteomes" id="UP001281147">
    <property type="component" value="Unassembled WGS sequence"/>
</dbReference>
<gene>
    <name evidence="1" type="ORF">LTR37_008305</name>
</gene>
<reference evidence="1" key="1">
    <citation type="submission" date="2023-07" db="EMBL/GenBank/DDBJ databases">
        <title>Black Yeasts Isolated from many extreme environments.</title>
        <authorList>
            <person name="Coleine C."/>
            <person name="Stajich J.E."/>
            <person name="Selbmann L."/>
        </authorList>
    </citation>
    <scope>NUCLEOTIDE SEQUENCE</scope>
    <source>
        <strain evidence="1">CCFEE 5714</strain>
    </source>
</reference>
<keyword evidence="2" id="KW-1185">Reference proteome</keyword>
<evidence type="ECO:0000313" key="2">
    <source>
        <dbReference type="Proteomes" id="UP001281147"/>
    </source>
</evidence>
<organism evidence="1 2">
    <name type="scientific">Vermiconidia calcicola</name>
    <dbReference type="NCBI Taxonomy" id="1690605"/>
    <lineage>
        <taxon>Eukaryota</taxon>
        <taxon>Fungi</taxon>
        <taxon>Dikarya</taxon>
        <taxon>Ascomycota</taxon>
        <taxon>Pezizomycotina</taxon>
        <taxon>Dothideomycetes</taxon>
        <taxon>Dothideomycetidae</taxon>
        <taxon>Mycosphaerellales</taxon>
        <taxon>Extremaceae</taxon>
        <taxon>Vermiconidia</taxon>
    </lineage>
</organism>
<proteinExistence type="predicted"/>
<name>A0ACC3NBC4_9PEZI</name>
<dbReference type="EMBL" id="JAUTXU010000060">
    <property type="protein sequence ID" value="KAK3713819.1"/>
    <property type="molecule type" value="Genomic_DNA"/>
</dbReference>